<keyword evidence="15" id="KW-1185">Reference proteome</keyword>
<dbReference type="SUPFAM" id="SSF52518">
    <property type="entry name" value="Thiamin diphosphate-binding fold (THDP-binding)"/>
    <property type="match status" value="2"/>
</dbReference>
<evidence type="ECO:0000256" key="2">
    <source>
        <dbReference type="ARBA" id="ARBA00001964"/>
    </source>
</evidence>
<proteinExistence type="inferred from homology"/>
<organism evidence="14 15">
    <name type="scientific">Penicillium daleae</name>
    <dbReference type="NCBI Taxonomy" id="63821"/>
    <lineage>
        <taxon>Eukaryota</taxon>
        <taxon>Fungi</taxon>
        <taxon>Dikarya</taxon>
        <taxon>Ascomycota</taxon>
        <taxon>Pezizomycotina</taxon>
        <taxon>Eurotiomycetes</taxon>
        <taxon>Eurotiomycetidae</taxon>
        <taxon>Eurotiales</taxon>
        <taxon>Aspergillaceae</taxon>
        <taxon>Penicillium</taxon>
    </lineage>
</organism>
<accession>A0AAD6G591</accession>
<dbReference type="InterPro" id="IPR012110">
    <property type="entry name" value="PDC/IPDC-like"/>
</dbReference>
<dbReference type="InterPro" id="IPR011766">
    <property type="entry name" value="TPP_enzyme_TPP-bd"/>
</dbReference>
<dbReference type="GeneID" id="81597461"/>
<dbReference type="SUPFAM" id="SSF52467">
    <property type="entry name" value="DHS-like NAD/FAD-binding domain"/>
    <property type="match status" value="1"/>
</dbReference>
<keyword evidence="6 11" id="KW-0479">Metal-binding</keyword>
<dbReference type="AlphaFoldDB" id="A0AAD6G591"/>
<keyword evidence="8 11" id="KW-0460">Magnesium</keyword>
<dbReference type="GO" id="GO:0005829">
    <property type="term" value="C:cytosol"/>
    <property type="evidence" value="ECO:0007669"/>
    <property type="project" value="TreeGrafter"/>
</dbReference>
<reference evidence="14" key="2">
    <citation type="journal article" date="2023" name="IMA Fungus">
        <title>Comparative genomic study of the Penicillium genus elucidates a diverse pangenome and 15 lateral gene transfer events.</title>
        <authorList>
            <person name="Petersen C."/>
            <person name="Sorensen T."/>
            <person name="Nielsen M.R."/>
            <person name="Sondergaard T.E."/>
            <person name="Sorensen J.L."/>
            <person name="Fitzpatrick D.A."/>
            <person name="Frisvad J.C."/>
            <person name="Nielsen K.L."/>
        </authorList>
    </citation>
    <scope>NUCLEOTIDE SEQUENCE</scope>
    <source>
        <strain evidence="14">IBT 16125</strain>
    </source>
</reference>
<dbReference type="CDD" id="cd07038">
    <property type="entry name" value="TPP_PYR_PDC_IPDC_like"/>
    <property type="match status" value="1"/>
</dbReference>
<gene>
    <name evidence="14" type="ORF">N7458_003836</name>
</gene>
<comment type="cofactor">
    <cofactor evidence="11">
        <name>Mg(2+)</name>
        <dbReference type="ChEBI" id="CHEBI:18420"/>
    </cofactor>
    <text evidence="11">Binds 1 Mg(2+) per subunit.</text>
</comment>
<keyword evidence="9" id="KW-0786">Thiamine pyrophosphate</keyword>
<evidence type="ECO:0000313" key="15">
    <source>
        <dbReference type="Proteomes" id="UP001213681"/>
    </source>
</evidence>
<dbReference type="GO" id="GO:0030976">
    <property type="term" value="F:thiamine pyrophosphate binding"/>
    <property type="evidence" value="ECO:0007669"/>
    <property type="project" value="InterPro"/>
</dbReference>
<dbReference type="PIRSF" id="PIRSF036565">
    <property type="entry name" value="Pyruvt_ip_decrb"/>
    <property type="match status" value="1"/>
</dbReference>
<evidence type="ECO:0000256" key="6">
    <source>
        <dbReference type="ARBA" id="ARBA00022723"/>
    </source>
</evidence>
<name>A0AAD6G591_9EURO</name>
<evidence type="ECO:0000256" key="9">
    <source>
        <dbReference type="ARBA" id="ARBA00023052"/>
    </source>
</evidence>
<dbReference type="Gene3D" id="3.40.50.970">
    <property type="match status" value="2"/>
</dbReference>
<evidence type="ECO:0000259" key="12">
    <source>
        <dbReference type="Pfam" id="PF02775"/>
    </source>
</evidence>
<feature type="binding site" evidence="11">
    <location>
        <position position="445"/>
    </location>
    <ligand>
        <name>Mg(2+)</name>
        <dbReference type="ChEBI" id="CHEBI:18420"/>
    </ligand>
</feature>
<dbReference type="GO" id="GO:0005634">
    <property type="term" value="C:nucleus"/>
    <property type="evidence" value="ECO:0007669"/>
    <property type="project" value="TreeGrafter"/>
</dbReference>
<dbReference type="InterPro" id="IPR012001">
    <property type="entry name" value="Thiamin_PyroP_enz_TPP-bd_dom"/>
</dbReference>
<dbReference type="PANTHER" id="PTHR43452:SF30">
    <property type="entry name" value="PYRUVATE DECARBOXYLASE ISOZYME 1-RELATED"/>
    <property type="match status" value="1"/>
</dbReference>
<dbReference type="InterPro" id="IPR029061">
    <property type="entry name" value="THDP-binding"/>
</dbReference>
<sequence>MAETSVGVYLFSRLGELGIKSISGVPGDYELVLLDMIPEAGLTWHGNANELIAGYAADGYARVSGVAAFVTTYGPGELSAYCAMAGQYAEYVPVVHVVGYPSTVAMNGKMIMHHSLGDGNFGMYQKMVEHISVASTVLMDAKSAASEIDRVLNAMLYHSRPVYIGVPVDIGPQMISSGPLESSLQVILPKNNPEFEVKAVVEIIRRLQSSKQPVILVDGVDESEALIELLKIPYFATAMSKGFTERIGDSDLVIIIGHYPSDFNTGEFTTNLQEDKVIDFQRLALSIAGHQYDLAAKHLLPRLIHELSNLGSIVVERSVTWDPYPNDSTPKPDKLTQDYLWAQLGKYFQPGDFVIAETGTSSYGIPASNLMNVSDVRMFNQTVFGSIGYATGAALGAFIAGKEDGSIKRGILVTGEGSLQLTVQTFSDLLRHGLNTTVFLLNNDGYTVERLIHGMEASYNQVPMWNYSKMCETFGPSFPARYYRVQTGDELLELLADAQFVKADCTQVVELILHKHDAPMSVKLASKAVEEFNKSKK</sequence>
<evidence type="ECO:0000256" key="11">
    <source>
        <dbReference type="PIRSR" id="PIRSR036565-2"/>
    </source>
</evidence>
<evidence type="ECO:0000256" key="3">
    <source>
        <dbReference type="ARBA" id="ARBA00007812"/>
    </source>
</evidence>
<comment type="caution">
    <text evidence="14">The sequence shown here is derived from an EMBL/GenBank/DDBJ whole genome shotgun (WGS) entry which is preliminary data.</text>
</comment>
<evidence type="ECO:0000256" key="5">
    <source>
        <dbReference type="ARBA" id="ARBA00014422"/>
    </source>
</evidence>
<dbReference type="GO" id="GO:0000949">
    <property type="term" value="P:aromatic amino acid family catabolic process to alcohol via Ehrlich pathway"/>
    <property type="evidence" value="ECO:0007669"/>
    <property type="project" value="TreeGrafter"/>
</dbReference>
<reference evidence="14" key="1">
    <citation type="submission" date="2022-12" db="EMBL/GenBank/DDBJ databases">
        <authorList>
            <person name="Petersen C."/>
        </authorList>
    </citation>
    <scope>NUCLEOTIDE SEQUENCE</scope>
    <source>
        <strain evidence="14">IBT 16125</strain>
    </source>
</reference>
<evidence type="ECO:0000256" key="1">
    <source>
        <dbReference type="ARBA" id="ARBA00001041"/>
    </source>
</evidence>
<dbReference type="FunFam" id="3.40.50.970:FF:000019">
    <property type="entry name" value="Pyruvate decarboxylase isozyme"/>
    <property type="match status" value="1"/>
</dbReference>
<comment type="catalytic activity">
    <reaction evidence="1">
        <text>a 2-oxocarboxylate + H(+) = an aldehyde + CO2</text>
        <dbReference type="Rhea" id="RHEA:11628"/>
        <dbReference type="ChEBI" id="CHEBI:15378"/>
        <dbReference type="ChEBI" id="CHEBI:16526"/>
        <dbReference type="ChEBI" id="CHEBI:17478"/>
        <dbReference type="ChEBI" id="CHEBI:35179"/>
        <dbReference type="EC" id="4.1.1.1"/>
    </reaction>
</comment>
<dbReference type="Proteomes" id="UP001213681">
    <property type="component" value="Unassembled WGS sequence"/>
</dbReference>
<comment type="cofactor">
    <cofactor evidence="2">
        <name>thiamine diphosphate</name>
        <dbReference type="ChEBI" id="CHEBI:58937"/>
    </cofactor>
</comment>
<dbReference type="Pfam" id="PF02776">
    <property type="entry name" value="TPP_enzyme_N"/>
    <property type="match status" value="1"/>
</dbReference>
<evidence type="ECO:0000256" key="4">
    <source>
        <dbReference type="ARBA" id="ARBA00013202"/>
    </source>
</evidence>
<dbReference type="PANTHER" id="PTHR43452">
    <property type="entry name" value="PYRUVATE DECARBOXYLASE"/>
    <property type="match status" value="1"/>
</dbReference>
<comment type="similarity">
    <text evidence="3">Belongs to the TPP enzyme family.</text>
</comment>
<dbReference type="EC" id="4.1.1.1" evidence="4"/>
<keyword evidence="7" id="KW-0210">Decarboxylase</keyword>
<dbReference type="RefSeq" id="XP_056767945.1">
    <property type="nucleotide sequence ID" value="XM_056907218.1"/>
</dbReference>
<evidence type="ECO:0000256" key="10">
    <source>
        <dbReference type="ARBA" id="ARBA00023239"/>
    </source>
</evidence>
<feature type="domain" description="Thiamine pyrophosphate enzyme N-terminal TPP-binding" evidence="13">
    <location>
        <begin position="6"/>
        <end position="106"/>
    </location>
</feature>
<dbReference type="InterPro" id="IPR047213">
    <property type="entry name" value="TPP_PYR_PDC_IPDC-like"/>
</dbReference>
<dbReference type="InterPro" id="IPR047214">
    <property type="entry name" value="TPP_PDC_IPDC"/>
</dbReference>
<protein>
    <recommendedName>
        <fullName evidence="5">Pyruvate decarboxylase</fullName>
        <ecNumber evidence="4">4.1.1.1</ecNumber>
    </recommendedName>
</protein>
<evidence type="ECO:0000256" key="7">
    <source>
        <dbReference type="ARBA" id="ARBA00022793"/>
    </source>
</evidence>
<evidence type="ECO:0000259" key="13">
    <source>
        <dbReference type="Pfam" id="PF02776"/>
    </source>
</evidence>
<dbReference type="GO" id="GO:0046872">
    <property type="term" value="F:metal ion binding"/>
    <property type="evidence" value="ECO:0007669"/>
    <property type="project" value="UniProtKB-KW"/>
</dbReference>
<dbReference type="FunFam" id="3.40.50.970:FF:000024">
    <property type="entry name" value="Pyruvate decarboxylase isozyme"/>
    <property type="match status" value="1"/>
</dbReference>
<dbReference type="Gene3D" id="3.40.50.1220">
    <property type="entry name" value="TPP-binding domain"/>
    <property type="match status" value="1"/>
</dbReference>
<dbReference type="InterPro" id="IPR029035">
    <property type="entry name" value="DHS-like_NAD/FAD-binding_dom"/>
</dbReference>
<dbReference type="GO" id="GO:0004737">
    <property type="term" value="F:pyruvate decarboxylase activity"/>
    <property type="evidence" value="ECO:0007669"/>
    <property type="project" value="UniProtKB-EC"/>
</dbReference>
<dbReference type="Pfam" id="PF02775">
    <property type="entry name" value="TPP_enzyme_C"/>
    <property type="match status" value="1"/>
</dbReference>
<feature type="domain" description="Thiamine pyrophosphate enzyme TPP-binding" evidence="12">
    <location>
        <begin position="376"/>
        <end position="503"/>
    </location>
</feature>
<feature type="binding site" evidence="11">
    <location>
        <position position="443"/>
    </location>
    <ligand>
        <name>Mg(2+)</name>
        <dbReference type="ChEBI" id="CHEBI:18420"/>
    </ligand>
</feature>
<evidence type="ECO:0000313" key="14">
    <source>
        <dbReference type="EMBL" id="KAJ5455572.1"/>
    </source>
</evidence>
<dbReference type="EMBL" id="JAPVEA010000004">
    <property type="protein sequence ID" value="KAJ5455572.1"/>
    <property type="molecule type" value="Genomic_DNA"/>
</dbReference>
<evidence type="ECO:0000256" key="8">
    <source>
        <dbReference type="ARBA" id="ARBA00022842"/>
    </source>
</evidence>
<dbReference type="CDD" id="cd02005">
    <property type="entry name" value="TPP_PDC_IPDC"/>
    <property type="match status" value="1"/>
</dbReference>
<keyword evidence="10" id="KW-0456">Lyase</keyword>